<organism evidence="2 3">
    <name type="scientific">Arthrobacter ginkgonis</name>
    <dbReference type="NCBI Taxonomy" id="1630594"/>
    <lineage>
        <taxon>Bacteria</taxon>
        <taxon>Bacillati</taxon>
        <taxon>Actinomycetota</taxon>
        <taxon>Actinomycetes</taxon>
        <taxon>Micrococcales</taxon>
        <taxon>Micrococcaceae</taxon>
        <taxon>Arthrobacter</taxon>
    </lineage>
</organism>
<feature type="compositionally biased region" description="Basic and acidic residues" evidence="1">
    <location>
        <begin position="52"/>
        <end position="65"/>
    </location>
</feature>
<dbReference type="EMBL" id="BAABEO010000011">
    <property type="protein sequence ID" value="GAA3680687.1"/>
    <property type="molecule type" value="Genomic_DNA"/>
</dbReference>
<proteinExistence type="predicted"/>
<reference evidence="3" key="1">
    <citation type="journal article" date="2019" name="Int. J. Syst. Evol. Microbiol.">
        <title>The Global Catalogue of Microorganisms (GCM) 10K type strain sequencing project: providing services to taxonomists for standard genome sequencing and annotation.</title>
        <authorList>
            <consortium name="The Broad Institute Genomics Platform"/>
            <consortium name="The Broad Institute Genome Sequencing Center for Infectious Disease"/>
            <person name="Wu L."/>
            <person name="Ma J."/>
        </authorList>
    </citation>
    <scope>NUCLEOTIDE SEQUENCE [LARGE SCALE GENOMIC DNA]</scope>
    <source>
        <strain evidence="3">JCM 30742</strain>
    </source>
</reference>
<evidence type="ECO:0000313" key="3">
    <source>
        <dbReference type="Proteomes" id="UP001500752"/>
    </source>
</evidence>
<dbReference type="Proteomes" id="UP001500752">
    <property type="component" value="Unassembled WGS sequence"/>
</dbReference>
<name>A0ABP7C8X6_9MICC</name>
<dbReference type="RefSeq" id="WP_345150246.1">
    <property type="nucleotide sequence ID" value="NZ_BAABEO010000011.1"/>
</dbReference>
<evidence type="ECO:0000313" key="2">
    <source>
        <dbReference type="EMBL" id="GAA3680687.1"/>
    </source>
</evidence>
<gene>
    <name evidence="2" type="ORF">GCM10023081_18540</name>
</gene>
<feature type="region of interest" description="Disordered" evidence="1">
    <location>
        <begin position="46"/>
        <end position="91"/>
    </location>
</feature>
<accession>A0ABP7C8X6</accession>
<comment type="caution">
    <text evidence="2">The sequence shown here is derived from an EMBL/GenBank/DDBJ whole genome shotgun (WGS) entry which is preliminary data.</text>
</comment>
<evidence type="ECO:0000256" key="1">
    <source>
        <dbReference type="SAM" id="MobiDB-lite"/>
    </source>
</evidence>
<sequence>MNQRVGQQLSEIRGLEDLPHARVRRVLAVKDELGAAKVERIAPPIDPIVEAHPTEPAEIAAHETDPGAGSHTLSPPRGAPEREQAAGKATELLTSDFSPALNVYVHATQTVTVLAKFPGLKVTSREPLFLVNL</sequence>
<protein>
    <submittedName>
        <fullName evidence="2">Uncharacterized protein</fullName>
    </submittedName>
</protein>
<keyword evidence="3" id="KW-1185">Reference proteome</keyword>